<dbReference type="OrthoDB" id="68951at2157"/>
<dbReference type="EMBL" id="AMPO01000006">
    <property type="protein sequence ID" value="EKF85574.1"/>
    <property type="molecule type" value="Genomic_DNA"/>
</dbReference>
<dbReference type="AlphaFoldDB" id="K2RB72"/>
<keyword evidence="1" id="KW-0812">Transmembrane</keyword>
<name>K2RB72_METFP</name>
<reference evidence="2 3" key="1">
    <citation type="journal article" date="2012" name="J. Bacteriol.">
        <title>Draft genome sequence of Methanobacterium formicicum DSM 3637, an archaebacterium isolated from the methane producer amoeba Pelomyxa palustris.</title>
        <authorList>
            <person name="Gutierrez G."/>
        </authorList>
    </citation>
    <scope>NUCLEOTIDE SEQUENCE [LARGE SCALE GENOMIC DNA]</scope>
    <source>
        <strain evidence="3">DSM 3637 / PP1</strain>
    </source>
</reference>
<sequence length="153" mass="17148">MDLNMLWLVPVAYFVHILEESPRFVPWATRYLGAPETFGQFVLGNVIFMAYVIVATSLAIFYPNEITLIIGLSTAAWIFSNFLIHAYYTLRTGEYSPGVVTAGAIYVPVSLYVYYNFLGSGLLNTLDLALSVIIGFGIMYIPTMIQQKRKGKI</sequence>
<organism evidence="2 3">
    <name type="scientific">Methanobacterium formicicum (strain DSM 3637 / PP1)</name>
    <dbReference type="NCBI Taxonomy" id="1204725"/>
    <lineage>
        <taxon>Archaea</taxon>
        <taxon>Methanobacteriati</taxon>
        <taxon>Methanobacteriota</taxon>
        <taxon>Methanomada group</taxon>
        <taxon>Methanobacteria</taxon>
        <taxon>Methanobacteriales</taxon>
        <taxon>Methanobacteriaceae</taxon>
        <taxon>Methanobacterium</taxon>
    </lineage>
</organism>
<dbReference type="InterPro" id="IPR025671">
    <property type="entry name" value="HXXEE"/>
</dbReference>
<proteinExistence type="predicted"/>
<dbReference type="RefSeq" id="WP_004030825.1">
    <property type="nucleotide sequence ID" value="NZ_AMPO01000006.1"/>
</dbReference>
<evidence type="ECO:0000313" key="3">
    <source>
        <dbReference type="Proteomes" id="UP000007360"/>
    </source>
</evidence>
<feature type="transmembrane region" description="Helical" evidence="1">
    <location>
        <begin position="68"/>
        <end position="88"/>
    </location>
</feature>
<evidence type="ECO:0000256" key="1">
    <source>
        <dbReference type="SAM" id="Phobius"/>
    </source>
</evidence>
<keyword evidence="3" id="KW-1185">Reference proteome</keyword>
<feature type="transmembrane region" description="Helical" evidence="1">
    <location>
        <begin position="121"/>
        <end position="141"/>
    </location>
</feature>
<evidence type="ECO:0008006" key="4">
    <source>
        <dbReference type="Google" id="ProtNLM"/>
    </source>
</evidence>
<feature type="transmembrane region" description="Helical" evidence="1">
    <location>
        <begin position="95"/>
        <end position="115"/>
    </location>
</feature>
<keyword evidence="1" id="KW-1133">Transmembrane helix</keyword>
<dbReference type="PATRIC" id="fig|1204725.3.peg.1519"/>
<dbReference type="Proteomes" id="UP000007360">
    <property type="component" value="Unassembled WGS sequence"/>
</dbReference>
<comment type="caution">
    <text evidence="2">The sequence shown here is derived from an EMBL/GenBank/DDBJ whole genome shotgun (WGS) entry which is preliminary data.</text>
</comment>
<protein>
    <recommendedName>
        <fullName evidence="4">HXXEE domain-containing protein</fullName>
    </recommendedName>
</protein>
<evidence type="ECO:0000313" key="2">
    <source>
        <dbReference type="EMBL" id="EKF85574.1"/>
    </source>
</evidence>
<gene>
    <name evidence="2" type="ORF">A994_07576</name>
</gene>
<keyword evidence="1" id="KW-0472">Membrane</keyword>
<accession>K2RB72</accession>
<feature type="transmembrane region" description="Helical" evidence="1">
    <location>
        <begin position="41"/>
        <end position="62"/>
    </location>
</feature>
<dbReference type="Pfam" id="PF13787">
    <property type="entry name" value="HXXEE"/>
    <property type="match status" value="1"/>
</dbReference>